<name>A0A0A9BKB4_ARUDO</name>
<accession>A0A0A9BKB4</accession>
<evidence type="ECO:0000313" key="1">
    <source>
        <dbReference type="EMBL" id="JAD61625.1"/>
    </source>
</evidence>
<proteinExistence type="predicted"/>
<reference evidence="1" key="2">
    <citation type="journal article" date="2015" name="Data Brief">
        <title>Shoot transcriptome of the giant reed, Arundo donax.</title>
        <authorList>
            <person name="Barrero R.A."/>
            <person name="Guerrero F.D."/>
            <person name="Moolhuijzen P."/>
            <person name="Goolsby J.A."/>
            <person name="Tidwell J."/>
            <person name="Bellgard S.E."/>
            <person name="Bellgard M.I."/>
        </authorList>
    </citation>
    <scope>NUCLEOTIDE SEQUENCE</scope>
    <source>
        <tissue evidence="1">Shoot tissue taken approximately 20 cm above the soil surface</tissue>
    </source>
</reference>
<organism evidence="1">
    <name type="scientific">Arundo donax</name>
    <name type="common">Giant reed</name>
    <name type="synonym">Donax arundinaceus</name>
    <dbReference type="NCBI Taxonomy" id="35708"/>
    <lineage>
        <taxon>Eukaryota</taxon>
        <taxon>Viridiplantae</taxon>
        <taxon>Streptophyta</taxon>
        <taxon>Embryophyta</taxon>
        <taxon>Tracheophyta</taxon>
        <taxon>Spermatophyta</taxon>
        <taxon>Magnoliopsida</taxon>
        <taxon>Liliopsida</taxon>
        <taxon>Poales</taxon>
        <taxon>Poaceae</taxon>
        <taxon>PACMAD clade</taxon>
        <taxon>Arundinoideae</taxon>
        <taxon>Arundineae</taxon>
        <taxon>Arundo</taxon>
    </lineage>
</organism>
<dbReference type="EMBL" id="GBRH01236270">
    <property type="protein sequence ID" value="JAD61625.1"/>
    <property type="molecule type" value="Transcribed_RNA"/>
</dbReference>
<reference evidence="1" key="1">
    <citation type="submission" date="2014-09" db="EMBL/GenBank/DDBJ databases">
        <authorList>
            <person name="Magalhaes I.L.F."/>
            <person name="Oliveira U."/>
            <person name="Santos F.R."/>
            <person name="Vidigal T.H.D.A."/>
            <person name="Brescovit A.D."/>
            <person name="Santos A.J."/>
        </authorList>
    </citation>
    <scope>NUCLEOTIDE SEQUENCE</scope>
    <source>
        <tissue evidence="1">Shoot tissue taken approximately 20 cm above the soil surface</tissue>
    </source>
</reference>
<protein>
    <submittedName>
        <fullName evidence="1">Uncharacterized protein</fullName>
    </submittedName>
</protein>
<dbReference type="AlphaFoldDB" id="A0A0A9BKB4"/>
<sequence>MLAKHTWNCNSEYVTRMMLWRLNHRKIFTCFHRGR</sequence>